<dbReference type="InterPro" id="IPR051257">
    <property type="entry name" value="Diverse_CBS-Domain"/>
</dbReference>
<feature type="domain" description="CBS" evidence="3">
    <location>
        <begin position="80"/>
        <end position="140"/>
    </location>
</feature>
<gene>
    <name evidence="4" type="ordered locus">Plabr_2703</name>
</gene>
<evidence type="ECO:0000259" key="3">
    <source>
        <dbReference type="PROSITE" id="PS51371"/>
    </source>
</evidence>
<reference evidence="5" key="1">
    <citation type="submission" date="2011-02" db="EMBL/GenBank/DDBJ databases">
        <title>The complete genome of Planctomyces brasiliensis DSM 5305.</title>
        <authorList>
            <person name="Lucas S."/>
            <person name="Copeland A."/>
            <person name="Lapidus A."/>
            <person name="Bruce D."/>
            <person name="Goodwin L."/>
            <person name="Pitluck S."/>
            <person name="Kyrpides N."/>
            <person name="Mavromatis K."/>
            <person name="Pagani I."/>
            <person name="Ivanova N."/>
            <person name="Ovchinnikova G."/>
            <person name="Lu M."/>
            <person name="Detter J.C."/>
            <person name="Han C."/>
            <person name="Land M."/>
            <person name="Hauser L."/>
            <person name="Markowitz V."/>
            <person name="Cheng J.-F."/>
            <person name="Hugenholtz P."/>
            <person name="Woyke T."/>
            <person name="Wu D."/>
            <person name="Tindall B."/>
            <person name="Pomrenke H.G."/>
            <person name="Brambilla E."/>
            <person name="Klenk H.-P."/>
            <person name="Eisen J.A."/>
        </authorList>
    </citation>
    <scope>NUCLEOTIDE SEQUENCE [LARGE SCALE GENOMIC DNA]</scope>
    <source>
        <strain evidence="5">ATCC 49424 / DSM 5305 / JCM 21570 / NBRC 103401 / IFAM 1448</strain>
    </source>
</reference>
<proteinExistence type="predicted"/>
<dbReference type="InterPro" id="IPR000644">
    <property type="entry name" value="CBS_dom"/>
</dbReference>
<dbReference type="Gene3D" id="3.10.580.10">
    <property type="entry name" value="CBS-domain"/>
    <property type="match status" value="1"/>
</dbReference>
<dbReference type="Pfam" id="PF00571">
    <property type="entry name" value="CBS"/>
    <property type="match status" value="2"/>
</dbReference>
<keyword evidence="1 2" id="KW-0129">CBS domain</keyword>
<organism evidence="4 5">
    <name type="scientific">Rubinisphaera brasiliensis (strain ATCC 49424 / DSM 5305 / JCM 21570 / IAM 15109 / NBRC 103401 / IFAM 1448)</name>
    <name type="common">Planctomyces brasiliensis</name>
    <dbReference type="NCBI Taxonomy" id="756272"/>
    <lineage>
        <taxon>Bacteria</taxon>
        <taxon>Pseudomonadati</taxon>
        <taxon>Planctomycetota</taxon>
        <taxon>Planctomycetia</taxon>
        <taxon>Planctomycetales</taxon>
        <taxon>Planctomycetaceae</taxon>
        <taxon>Rubinisphaera</taxon>
    </lineage>
</organism>
<protein>
    <submittedName>
        <fullName evidence="4">CBS domain containing membrane protein</fullName>
    </submittedName>
</protein>
<keyword evidence="5" id="KW-1185">Reference proteome</keyword>
<name>F0SSI7_RUBBR</name>
<dbReference type="HOGENOM" id="CLU_040681_9_2_0"/>
<evidence type="ECO:0000256" key="1">
    <source>
        <dbReference type="ARBA" id="ARBA00023122"/>
    </source>
</evidence>
<dbReference type="Proteomes" id="UP000006860">
    <property type="component" value="Chromosome"/>
</dbReference>
<dbReference type="KEGG" id="pbs:Plabr_2703"/>
<dbReference type="eggNOG" id="COG0517">
    <property type="taxonomic scope" value="Bacteria"/>
</dbReference>
<dbReference type="RefSeq" id="WP_013629027.1">
    <property type="nucleotide sequence ID" value="NC_015174.1"/>
</dbReference>
<dbReference type="STRING" id="756272.Plabr_2703"/>
<accession>F0SSI7</accession>
<feature type="domain" description="CBS" evidence="3">
    <location>
        <begin position="13"/>
        <end position="73"/>
    </location>
</feature>
<evidence type="ECO:0000313" key="4">
    <source>
        <dbReference type="EMBL" id="ADY60303.1"/>
    </source>
</evidence>
<dbReference type="PROSITE" id="PS51371">
    <property type="entry name" value="CBS"/>
    <property type="match status" value="2"/>
</dbReference>
<dbReference type="EMBL" id="CP002546">
    <property type="protein sequence ID" value="ADY60303.1"/>
    <property type="molecule type" value="Genomic_DNA"/>
</dbReference>
<dbReference type="AlphaFoldDB" id="F0SSI7"/>
<dbReference type="SMART" id="SM00116">
    <property type="entry name" value="CBS"/>
    <property type="match status" value="2"/>
</dbReference>
<dbReference type="PANTHER" id="PTHR43080:SF26">
    <property type="entry name" value="REGULATORY PROTEIN"/>
    <property type="match status" value="1"/>
</dbReference>
<dbReference type="PANTHER" id="PTHR43080">
    <property type="entry name" value="CBS DOMAIN-CONTAINING PROTEIN CBSX3, MITOCHONDRIAL"/>
    <property type="match status" value="1"/>
</dbReference>
<sequence>MAQFRNLTARDIMVRKVFVLRPQMEACQAIRTMLKHKIAGAPVVDTEGHYLGMFSEKHSLSLLLDIEYESIPTSEIGNFMDRKARVVYEDTDVLSIVDIFLNEPYRRLPVLRNENELVGLVCRRDVVKAFYTSIVNRQKVSQESAILYFSSVKERSESPIAT</sequence>
<evidence type="ECO:0000256" key="2">
    <source>
        <dbReference type="PROSITE-ProRule" id="PRU00703"/>
    </source>
</evidence>
<evidence type="ECO:0000313" key="5">
    <source>
        <dbReference type="Proteomes" id="UP000006860"/>
    </source>
</evidence>
<dbReference type="InterPro" id="IPR046342">
    <property type="entry name" value="CBS_dom_sf"/>
</dbReference>
<dbReference type="SUPFAM" id="SSF54631">
    <property type="entry name" value="CBS-domain pair"/>
    <property type="match status" value="1"/>
</dbReference>